<evidence type="ECO:0000259" key="2">
    <source>
        <dbReference type="Pfam" id="PF13360"/>
    </source>
</evidence>
<evidence type="ECO:0000313" key="4">
    <source>
        <dbReference type="Proteomes" id="UP000324106"/>
    </source>
</evidence>
<dbReference type="InterPro" id="IPR015943">
    <property type="entry name" value="WD40/YVTN_repeat-like_dom_sf"/>
</dbReference>
<feature type="compositionally biased region" description="Pro residues" evidence="1">
    <location>
        <begin position="1"/>
        <end position="15"/>
    </location>
</feature>
<dbReference type="RefSeq" id="WP_150269468.1">
    <property type="nucleotide sequence ID" value="NZ_CP029194.1"/>
</dbReference>
<dbReference type="Proteomes" id="UP000324106">
    <property type="component" value="Chromosome"/>
</dbReference>
<dbReference type="InterPro" id="IPR011047">
    <property type="entry name" value="Quinoprotein_ADH-like_sf"/>
</dbReference>
<protein>
    <recommendedName>
        <fullName evidence="2">Pyrrolo-quinoline quinone repeat domain-containing protein</fullName>
    </recommendedName>
</protein>
<feature type="compositionally biased region" description="Pro residues" evidence="1">
    <location>
        <begin position="85"/>
        <end position="97"/>
    </location>
</feature>
<dbReference type="OrthoDB" id="3679173at2"/>
<feature type="compositionally biased region" description="Gly residues" evidence="1">
    <location>
        <begin position="197"/>
        <end position="217"/>
    </location>
</feature>
<dbReference type="EMBL" id="CP029194">
    <property type="protein sequence ID" value="QES21760.1"/>
    <property type="molecule type" value="Genomic_DNA"/>
</dbReference>
<gene>
    <name evidence="3" type="ORF">DEJ46_23810</name>
</gene>
<dbReference type="Pfam" id="PF13360">
    <property type="entry name" value="PQQ_2"/>
    <property type="match status" value="1"/>
</dbReference>
<name>A0A5P2AVU7_STRVZ</name>
<feature type="compositionally biased region" description="Pro residues" evidence="1">
    <location>
        <begin position="62"/>
        <end position="77"/>
    </location>
</feature>
<feature type="compositionally biased region" description="Pro residues" evidence="1">
    <location>
        <begin position="22"/>
        <end position="33"/>
    </location>
</feature>
<accession>A0A5P2AVU7</accession>
<proteinExistence type="predicted"/>
<feature type="compositionally biased region" description="Low complexity" evidence="1">
    <location>
        <begin position="98"/>
        <end position="109"/>
    </location>
</feature>
<reference evidence="3 4" key="1">
    <citation type="submission" date="2018-05" db="EMBL/GenBank/DDBJ databases">
        <title>Streptomyces venezuelae.</title>
        <authorList>
            <person name="Kim W."/>
            <person name="Lee N."/>
            <person name="Cho B.-K."/>
        </authorList>
    </citation>
    <scope>NUCLEOTIDE SEQUENCE [LARGE SCALE GENOMIC DNA]</scope>
    <source>
        <strain evidence="3 4">ATCC 15068</strain>
    </source>
</reference>
<evidence type="ECO:0000256" key="1">
    <source>
        <dbReference type="SAM" id="MobiDB-lite"/>
    </source>
</evidence>
<organism evidence="3 4">
    <name type="scientific">Streptomyces venezuelae</name>
    <dbReference type="NCBI Taxonomy" id="54571"/>
    <lineage>
        <taxon>Bacteria</taxon>
        <taxon>Bacillati</taxon>
        <taxon>Actinomycetota</taxon>
        <taxon>Actinomycetes</taxon>
        <taxon>Kitasatosporales</taxon>
        <taxon>Streptomycetaceae</taxon>
        <taxon>Streptomyces</taxon>
    </lineage>
</organism>
<dbReference type="AlphaFoldDB" id="A0A5P2AVU7"/>
<evidence type="ECO:0000313" key="3">
    <source>
        <dbReference type="EMBL" id="QES21760.1"/>
    </source>
</evidence>
<dbReference type="SUPFAM" id="SSF50998">
    <property type="entry name" value="Quinoprotein alcohol dehydrogenase-like"/>
    <property type="match status" value="1"/>
</dbReference>
<feature type="region of interest" description="Disordered" evidence="1">
    <location>
        <begin position="1"/>
        <end position="137"/>
    </location>
</feature>
<sequence>MTQPPPPPPNQPPDPQGGFGAPTPPLGAPPGPQGPGGQQPGYGYPQQPPQSQPEPGYGYPLGAPPGPQGPGGQPPQPDAGYGYPQQPPTAPQQPPYGYPTAPQQQYQQPVQPPYGYPAQPLGAPPGPQGPGGQPYGGYQTAPVPAVAGGGKKLSVQLQIVIAAAVAVVLIVGTGIWYANSESGDGKNEQPLSSAGASQGGSQGGSGGGSQGTGGGGSEKPPAQTQAKLTFQLPKPGVPDVTDVSGSWVTDKAYVKTGVNSLVAHDLTKGTPVWTLPLTGQICGTSRHVTADNKLPILFEAAKRVPPRYYQQCTEVGVVDLDTGKLIWSTSVTGGSAGDQKARFSEVTVSGTTVAAGGNDGGAAFDIANGNPRWKPQANDQDCFDLGYGGGAGLVAVRKCGPYDTQYVLIQNLNPMTGAPLSQYKMPTGVKYASIISTKPLVVAADVGDSAGDGSGISDFFSLDEKTGKLKAKITADAEQYAGRCRSTKVESCTKVLVGNNRLYVPTEEHEGASGEYGDETNEVIAFDLATGRTAPEKADAGDKYTLVPLRMDGGSLIAYKAPPYDKGGRIVSIDGVTMKETLLLENPADATVNDIENSFSPDYSEILYRDGRVFMSAMILSKPRASASPADKEPLAVSYSTR</sequence>
<feature type="domain" description="Pyrrolo-quinoline quinone repeat" evidence="2">
    <location>
        <begin position="313"/>
        <end position="375"/>
    </location>
</feature>
<dbReference type="Gene3D" id="2.130.10.10">
    <property type="entry name" value="YVTN repeat-like/Quinoprotein amine dehydrogenase"/>
    <property type="match status" value="1"/>
</dbReference>
<dbReference type="InterPro" id="IPR002372">
    <property type="entry name" value="PQQ_rpt_dom"/>
</dbReference>
<feature type="region of interest" description="Disordered" evidence="1">
    <location>
        <begin position="183"/>
        <end position="222"/>
    </location>
</feature>